<dbReference type="CDD" id="cd04275">
    <property type="entry name" value="ZnMc_pappalysin_like"/>
    <property type="match status" value="1"/>
</dbReference>
<keyword evidence="6" id="KW-0862">Zinc</keyword>
<dbReference type="SUPFAM" id="SSF55486">
    <property type="entry name" value="Metalloproteases ('zincins'), catalytic domain"/>
    <property type="match status" value="1"/>
</dbReference>
<evidence type="ECO:0000256" key="5">
    <source>
        <dbReference type="ARBA" id="ARBA00022801"/>
    </source>
</evidence>
<accession>A0A937DJT4</accession>
<dbReference type="NCBIfam" id="TIGR04183">
    <property type="entry name" value="Por_Secre_tail"/>
    <property type="match status" value="1"/>
</dbReference>
<sequence length="987" mass="111880">MSRNSLNIFKLIISGVFFMLFFMSGTSILAQEKCASHLILQERISKSKVLSDQNFEEWLSKKIAHRKFSQQIEGSASRTAAIVQIPVVFHIIHKGEAIGQGVNLPKERLDRQLETLNEDFNLLNGNLAETIDEFKDLAADVEIEFVYAKQDPSGFETDGIVRLIGSQFTYSYDQRATLSAESYWPAEDYLNIWITDVTSPSLGWAEFPIANLPGLEEASGNRLIDGVTIDYQYIGDNPNSPIFESKGRTLTHEMGHFFGLRHIWGDGGCSIDDFCEDTPEASSSHSGCNLEATSCNTLNMVQNFMDYTNDACMTLFTQDQKSRMRAVVENSPRRLSLTTSVALEEPIPLNKDLALQAVNQKFISNCDQLYTPTTLVRNQGLDSITNYSVELKLQGSIKERKTFSDTIPPGREVKINFDPISFNSFGEYELSYKLILNGQTDERISNNELKEFYQQNASKSVPYQQDFSDGFNDWLIQNLDDEESWTELNGYVGVPLYQKRTNLGQKERLISPIFDFTTLDIPALELVYAQAADTNAHQLTIYASYDCGASFTDLLYSSTGNEVVTAYGKNEAFVPEHRLDWDSLYLDLGRLRGKPSVCFRIEVENRGNNNFYLSQFKLEESKIPEKRLSPVSWRNANALYCEEAIQSMLRLKNTGRSVVTNFSIAVKNGDETLNEFNESVAITSNQVVTYQLPEINPPATSGVLELQVSTTFEEETITESIFLPYQQSCSEEIPPIRLDLSKASKENWYIFNPDKQNSWIFDNQYNAMSSQSALVSKELEEDWLISPIVDVTRTEFLSLIFKVAYHKPYKQQESLEVYLLNESERNIIETLIYEKSADSLATSFGNEADAEPIFRTELIDLSPYTYKEKIRVAIKAMHDNGANVYLKDVTFFIGQETPPPYPDTRAQFAVYPNPVTDGTLNLHFNLNQADSGSFQILDLRGNVIMRFYEPKILNQFVSFDVSALASGLYLLNFQTEGLNQSVRFIVE</sequence>
<dbReference type="RefSeq" id="WP_201922547.1">
    <property type="nucleotide sequence ID" value="NZ_JAERQG010000003.1"/>
</dbReference>
<keyword evidence="4" id="KW-0732">Signal</keyword>
<dbReference type="Proteomes" id="UP000642920">
    <property type="component" value="Unassembled WGS sequence"/>
</dbReference>
<dbReference type="EMBL" id="JAERQG010000003">
    <property type="protein sequence ID" value="MBL0766310.1"/>
    <property type="molecule type" value="Genomic_DNA"/>
</dbReference>
<dbReference type="Gene3D" id="2.60.120.200">
    <property type="match status" value="1"/>
</dbReference>
<feature type="domain" description="Peptidase M43 pregnancy-associated plasma-A" evidence="10">
    <location>
        <begin position="180"/>
        <end position="329"/>
    </location>
</feature>
<evidence type="ECO:0000313" key="13">
    <source>
        <dbReference type="Proteomes" id="UP000642920"/>
    </source>
</evidence>
<dbReference type="Pfam" id="PF05572">
    <property type="entry name" value="Peptidase_M43"/>
    <property type="match status" value="1"/>
</dbReference>
<comment type="caution">
    <text evidence="12">The sequence shown here is derived from an EMBL/GenBank/DDBJ whole genome shotgun (WGS) entry which is preliminary data.</text>
</comment>
<reference evidence="12" key="1">
    <citation type="submission" date="2021-01" db="EMBL/GenBank/DDBJ databases">
        <title>Marivirga sp. nov., isolated from intertidal surface sediments.</title>
        <authorList>
            <person name="Zhang M."/>
        </authorList>
    </citation>
    <scope>NUCLEOTIDE SEQUENCE</scope>
    <source>
        <strain evidence="12">SM1354</strain>
    </source>
</reference>
<evidence type="ECO:0000256" key="6">
    <source>
        <dbReference type="ARBA" id="ARBA00022833"/>
    </source>
</evidence>
<gene>
    <name evidence="12" type="ORF">JKP34_13670</name>
</gene>
<dbReference type="Pfam" id="PF18962">
    <property type="entry name" value="Por_Secre_tail"/>
    <property type="match status" value="1"/>
</dbReference>
<dbReference type="PANTHER" id="PTHR47466:SF1">
    <property type="entry name" value="METALLOPROTEASE MEP1 (AFU_ORTHOLOGUE AFUA_1G07730)-RELATED"/>
    <property type="match status" value="1"/>
</dbReference>
<evidence type="ECO:0000259" key="11">
    <source>
        <dbReference type="Pfam" id="PF18962"/>
    </source>
</evidence>
<evidence type="ECO:0000256" key="7">
    <source>
        <dbReference type="ARBA" id="ARBA00023049"/>
    </source>
</evidence>
<keyword evidence="9" id="KW-0175">Coiled coil</keyword>
<dbReference type="GO" id="GO:0006508">
    <property type="term" value="P:proteolysis"/>
    <property type="evidence" value="ECO:0007669"/>
    <property type="project" value="UniProtKB-KW"/>
</dbReference>
<name>A0A937DJT4_9BACT</name>
<evidence type="ECO:0000256" key="1">
    <source>
        <dbReference type="ARBA" id="ARBA00008721"/>
    </source>
</evidence>
<evidence type="ECO:0000313" key="12">
    <source>
        <dbReference type="EMBL" id="MBL0766310.1"/>
    </source>
</evidence>
<evidence type="ECO:0000259" key="10">
    <source>
        <dbReference type="Pfam" id="PF05572"/>
    </source>
</evidence>
<evidence type="ECO:0000256" key="8">
    <source>
        <dbReference type="ARBA" id="ARBA00023157"/>
    </source>
</evidence>
<keyword evidence="3" id="KW-0479">Metal-binding</keyword>
<keyword evidence="13" id="KW-1185">Reference proteome</keyword>
<dbReference type="InterPro" id="IPR024079">
    <property type="entry name" value="MetalloPept_cat_dom_sf"/>
</dbReference>
<evidence type="ECO:0000256" key="2">
    <source>
        <dbReference type="ARBA" id="ARBA00022670"/>
    </source>
</evidence>
<evidence type="ECO:0000256" key="9">
    <source>
        <dbReference type="SAM" id="Coils"/>
    </source>
</evidence>
<proteinExistence type="inferred from homology"/>
<dbReference type="GO" id="GO:0046872">
    <property type="term" value="F:metal ion binding"/>
    <property type="evidence" value="ECO:0007669"/>
    <property type="project" value="UniProtKB-KW"/>
</dbReference>
<dbReference type="InterPro" id="IPR026444">
    <property type="entry name" value="Secre_tail"/>
</dbReference>
<dbReference type="GO" id="GO:0008237">
    <property type="term" value="F:metallopeptidase activity"/>
    <property type="evidence" value="ECO:0007669"/>
    <property type="project" value="UniProtKB-KW"/>
</dbReference>
<comment type="similarity">
    <text evidence="1">Belongs to the peptidase M43B family.</text>
</comment>
<organism evidence="12 13">
    <name type="scientific">Marivirga atlantica</name>
    <dbReference type="NCBI Taxonomy" id="1548457"/>
    <lineage>
        <taxon>Bacteria</taxon>
        <taxon>Pseudomonadati</taxon>
        <taxon>Bacteroidota</taxon>
        <taxon>Cytophagia</taxon>
        <taxon>Cytophagales</taxon>
        <taxon>Marivirgaceae</taxon>
        <taxon>Marivirga</taxon>
    </lineage>
</organism>
<evidence type="ECO:0000256" key="4">
    <source>
        <dbReference type="ARBA" id="ARBA00022729"/>
    </source>
</evidence>
<dbReference type="InterPro" id="IPR008754">
    <property type="entry name" value="Peptidase_M43"/>
</dbReference>
<dbReference type="AlphaFoldDB" id="A0A937DJT4"/>
<dbReference type="PANTHER" id="PTHR47466">
    <property type="match status" value="1"/>
</dbReference>
<keyword evidence="8" id="KW-1015">Disulfide bond</keyword>
<keyword evidence="7" id="KW-0482">Metalloprotease</keyword>
<feature type="domain" description="Secretion system C-terminal sorting" evidence="11">
    <location>
        <begin position="910"/>
        <end position="986"/>
    </location>
</feature>
<dbReference type="Gene3D" id="3.40.390.10">
    <property type="entry name" value="Collagenase (Catalytic Domain)"/>
    <property type="match status" value="1"/>
</dbReference>
<protein>
    <submittedName>
        <fullName evidence="12">T9SS type A sorting domain-containing protein</fullName>
    </submittedName>
</protein>
<keyword evidence="2" id="KW-0645">Protease</keyword>
<keyword evidence="5" id="KW-0378">Hydrolase</keyword>
<evidence type="ECO:0000256" key="3">
    <source>
        <dbReference type="ARBA" id="ARBA00022723"/>
    </source>
</evidence>
<feature type="coiled-coil region" evidence="9">
    <location>
        <begin position="106"/>
        <end position="133"/>
    </location>
</feature>